<feature type="compositionally biased region" description="Pro residues" evidence="2">
    <location>
        <begin position="380"/>
        <end position="392"/>
    </location>
</feature>
<keyword evidence="1" id="KW-0732">Signal</keyword>
<gene>
    <name evidence="4" type="ORF">WMG39_15635</name>
</gene>
<feature type="region of interest" description="Disordered" evidence="2">
    <location>
        <begin position="340"/>
        <end position="398"/>
    </location>
</feature>
<protein>
    <submittedName>
        <fullName evidence="4">Family 10 glycosylhydrolase</fullName>
    </submittedName>
</protein>
<evidence type="ECO:0000313" key="5">
    <source>
        <dbReference type="Proteomes" id="UP001384579"/>
    </source>
</evidence>
<dbReference type="RefSeq" id="WP_340525102.1">
    <property type="nucleotide sequence ID" value="NZ_JBBLXS010000198.1"/>
</dbReference>
<organism evidence="4 5">
    <name type="scientific">Microcoleus anatoxicus PTRS2</name>
    <dbReference type="NCBI Taxonomy" id="2705321"/>
    <lineage>
        <taxon>Bacteria</taxon>
        <taxon>Bacillati</taxon>
        <taxon>Cyanobacteriota</taxon>
        <taxon>Cyanophyceae</taxon>
        <taxon>Oscillatoriophycideae</taxon>
        <taxon>Oscillatoriales</taxon>
        <taxon>Microcoleaceae</taxon>
        <taxon>Microcoleus</taxon>
        <taxon>Microcoleus anatoxicus</taxon>
    </lineage>
</organism>
<keyword evidence="5" id="KW-1185">Reference proteome</keyword>
<proteinExistence type="predicted"/>
<evidence type="ECO:0000256" key="2">
    <source>
        <dbReference type="SAM" id="MobiDB-lite"/>
    </source>
</evidence>
<evidence type="ECO:0000313" key="4">
    <source>
        <dbReference type="EMBL" id="MEK0186271.1"/>
    </source>
</evidence>
<dbReference type="EMBL" id="JBBLXS010000198">
    <property type="protein sequence ID" value="MEK0186271.1"/>
    <property type="molecule type" value="Genomic_DNA"/>
</dbReference>
<evidence type="ECO:0000256" key="1">
    <source>
        <dbReference type="ARBA" id="ARBA00022729"/>
    </source>
</evidence>
<dbReference type="InterPro" id="IPR052177">
    <property type="entry name" value="Divisome_Glycosyl_Hydrolase"/>
</dbReference>
<dbReference type="PANTHER" id="PTHR43405">
    <property type="entry name" value="GLYCOSYL HYDROLASE DIGH"/>
    <property type="match status" value="1"/>
</dbReference>
<name>A0ABU8YPX1_9CYAN</name>
<dbReference type="Proteomes" id="UP001384579">
    <property type="component" value="Unassembled WGS sequence"/>
</dbReference>
<dbReference type="Gene3D" id="3.20.20.80">
    <property type="entry name" value="Glycosidases"/>
    <property type="match status" value="1"/>
</dbReference>
<reference evidence="4 5" key="1">
    <citation type="journal article" date="2020" name="Harmful Algae">
        <title>Molecular and morphological characterization of a novel dihydroanatoxin-a producing Microcoleus species (cyanobacteria) from the Russian River, California, USA.</title>
        <authorList>
            <person name="Conklin K.Y."/>
            <person name="Stancheva R."/>
            <person name="Otten T.G."/>
            <person name="Fadness R."/>
            <person name="Boyer G.L."/>
            <person name="Read B."/>
            <person name="Zhang X."/>
            <person name="Sheath R.G."/>
        </authorList>
    </citation>
    <scope>NUCLEOTIDE SEQUENCE [LARGE SCALE GENOMIC DNA]</scope>
    <source>
        <strain evidence="4 5">PTRS2</strain>
    </source>
</reference>
<comment type="caution">
    <text evidence="4">The sequence shown here is derived from an EMBL/GenBank/DDBJ whole genome shotgun (WGS) entry which is preliminary data.</text>
</comment>
<feature type="compositionally biased region" description="Pro residues" evidence="2">
    <location>
        <begin position="348"/>
        <end position="360"/>
    </location>
</feature>
<accession>A0ABU8YPX1</accession>
<dbReference type="Pfam" id="PF02638">
    <property type="entry name" value="GHL10"/>
    <property type="match status" value="1"/>
</dbReference>
<sequence length="553" mass="61502">MKIAPNPIAIPQRQRRFLSAVTAVLTCSFICPIAGEIIENKPAVAQSSAYCQFSKEQVNEKEDLRRAALSGKPESQQAYFSALNKHAREIAECRPKNWPQTQAVWLRLYPCDVRAGELDRVLDKVVNKGYNQVYIEVFYDGQVLLPVADNPTTWPSVLRNSGYEKDDLLEKAIAKGKQRGLKVYAWLFTMNFGYTYAQREDRQQALAKNGQNQTSLTVVQDAGINDDFGEVPGNQAFVDPYSPQARQDYSLLVNQVLKRRPQGMLFDYIRYLRGVGPASVVTKVKDLWIYGPASQQVLLQRANNQQGRDLIQRYLTKGFINVSDVQAVVKQYPTEKEPLWQGRIPQPIATPTPTPTPPPKKANSRGLTAAKVPDNGKPNVPNPTPKPTPTPKLPDTGTLQKDLWKLSVAHAVQGVLEFLGMAIQPAQRMGIPVGAVFFPNGNQTINLGGFDSRLQPWDRFPASVEFHAMSYGNCGDVSCIVPQVQRTVSLAPPGAKIIPAIAGDWGKSLKNRPSLEVQMQAIRSATPQINAVSHFSFGWQEPEDERARQTCRL</sequence>
<dbReference type="PANTHER" id="PTHR43405:SF1">
    <property type="entry name" value="GLYCOSYL HYDROLASE DIGH"/>
    <property type="match status" value="1"/>
</dbReference>
<feature type="domain" description="Glycosyl hydrolase-like 10" evidence="3">
    <location>
        <begin position="121"/>
        <end position="261"/>
    </location>
</feature>
<dbReference type="InterPro" id="IPR003790">
    <property type="entry name" value="GHL10"/>
</dbReference>
<evidence type="ECO:0000259" key="3">
    <source>
        <dbReference type="Pfam" id="PF02638"/>
    </source>
</evidence>